<evidence type="ECO:0000313" key="3">
    <source>
        <dbReference type="EMBL" id="KAH3666533.1"/>
    </source>
</evidence>
<organism evidence="3 4">
    <name type="scientific">Ogataea philodendri</name>
    <dbReference type="NCBI Taxonomy" id="1378263"/>
    <lineage>
        <taxon>Eukaryota</taxon>
        <taxon>Fungi</taxon>
        <taxon>Dikarya</taxon>
        <taxon>Ascomycota</taxon>
        <taxon>Saccharomycotina</taxon>
        <taxon>Pichiomycetes</taxon>
        <taxon>Pichiales</taxon>
        <taxon>Pichiaceae</taxon>
        <taxon>Ogataea</taxon>
    </lineage>
</organism>
<feature type="region of interest" description="Disordered" evidence="2">
    <location>
        <begin position="1"/>
        <end position="42"/>
    </location>
</feature>
<feature type="region of interest" description="Disordered" evidence="2">
    <location>
        <begin position="240"/>
        <end position="261"/>
    </location>
</feature>
<comment type="caution">
    <text evidence="3">The sequence shown here is derived from an EMBL/GenBank/DDBJ whole genome shotgun (WGS) entry which is preliminary data.</text>
</comment>
<feature type="compositionally biased region" description="Basic and acidic residues" evidence="2">
    <location>
        <begin position="441"/>
        <end position="450"/>
    </location>
</feature>
<sequence length="503" mass="56594">MGNAPAKETRSASSSFSKDNLSTSRSLVGLSKKKKEKDREKRRLKEEHMLDLIVRYQENVDGGFLAPYGNYKGGLNYKTSIVRELITNRRLSPFYTPLQDYDENWTDDELLKALRSLPLHAPVENIDPEEEEDPDDHKIHQSAGSIRRKEQKAFKRSLAETAVKLQLEAETRYNRDKSTSEMGIKTFPNIPSDDLLLALYRGAIECPICFLYYPTNLNLSRCCVQPICTECFVQLKRLDPHPPHDEGDTPNVTDNQETSSEELISEPVNCPFCAMADFGVTYHAPNIWTGIGGRPPRDFQFSTPVIQEDPGFPDTHPISDSARRTSLSYVMTKSHSASGTSPKKSTILSDASGVVPNSDDSTSFNVNRSEPDSNPKNYLSAAPARQRRGSLPATAPGVITVDFIRPDWEQRLLNAKSKLAKRSAAATALHASSLIYERRRPSSEPLERYDGGSQRRSSLLNRNSHSDHLHIEERMIEEALRLSLLDEEERKLKERLKKHGANA</sequence>
<feature type="compositionally biased region" description="Polar residues" evidence="2">
    <location>
        <begin position="358"/>
        <end position="377"/>
    </location>
</feature>
<evidence type="ECO:0000256" key="1">
    <source>
        <dbReference type="ARBA" id="ARBA00010402"/>
    </source>
</evidence>
<feature type="compositionally biased region" description="Polar residues" evidence="2">
    <location>
        <begin position="11"/>
        <end position="26"/>
    </location>
</feature>
<reference evidence="3" key="1">
    <citation type="journal article" date="2021" name="Open Biol.">
        <title>Shared evolutionary footprints suggest mitochondrial oxidative damage underlies multiple complex I losses in fungi.</title>
        <authorList>
            <person name="Schikora-Tamarit M.A."/>
            <person name="Marcet-Houben M."/>
            <person name="Nosek J."/>
            <person name="Gabaldon T."/>
        </authorList>
    </citation>
    <scope>NUCLEOTIDE SEQUENCE</scope>
    <source>
        <strain evidence="3">CBS6075</strain>
    </source>
</reference>
<dbReference type="EMBL" id="JAEUBE010000255">
    <property type="protein sequence ID" value="KAH3666533.1"/>
    <property type="molecule type" value="Genomic_DNA"/>
</dbReference>
<reference evidence="3" key="2">
    <citation type="submission" date="2021-01" db="EMBL/GenBank/DDBJ databases">
        <authorList>
            <person name="Schikora-Tamarit M.A."/>
        </authorList>
    </citation>
    <scope>NUCLEOTIDE SEQUENCE</scope>
    <source>
        <strain evidence="3">CBS6075</strain>
    </source>
</reference>
<protein>
    <recommendedName>
        <fullName evidence="5">Protein SIP5</fullName>
    </recommendedName>
</protein>
<evidence type="ECO:0000313" key="4">
    <source>
        <dbReference type="Proteomes" id="UP000769157"/>
    </source>
</evidence>
<feature type="compositionally biased region" description="Polar residues" evidence="2">
    <location>
        <begin position="332"/>
        <end position="349"/>
    </location>
</feature>
<dbReference type="PANTHER" id="PTHR31315">
    <property type="entry name" value="PROTEIN SIP5"/>
    <property type="match status" value="1"/>
</dbReference>
<dbReference type="PANTHER" id="PTHR31315:SF1">
    <property type="entry name" value="PROTEIN SIP5"/>
    <property type="match status" value="1"/>
</dbReference>
<keyword evidence="4" id="KW-1185">Reference proteome</keyword>
<name>A0A9P8P656_9ASCO</name>
<evidence type="ECO:0000256" key="2">
    <source>
        <dbReference type="SAM" id="MobiDB-lite"/>
    </source>
</evidence>
<feature type="region of interest" description="Disordered" evidence="2">
    <location>
        <begin position="126"/>
        <end position="145"/>
    </location>
</feature>
<dbReference type="RefSeq" id="XP_046061664.1">
    <property type="nucleotide sequence ID" value="XM_046204514.1"/>
</dbReference>
<dbReference type="AlphaFoldDB" id="A0A9P8P656"/>
<dbReference type="CDD" id="cd24139">
    <property type="entry name" value="SIP5-like"/>
    <property type="match status" value="1"/>
</dbReference>
<dbReference type="OrthoDB" id="21471at2759"/>
<dbReference type="GO" id="GO:0005737">
    <property type="term" value="C:cytoplasm"/>
    <property type="evidence" value="ECO:0007669"/>
    <property type="project" value="TreeGrafter"/>
</dbReference>
<accession>A0A9P8P656</accession>
<feature type="region of interest" description="Disordered" evidence="2">
    <location>
        <begin position="332"/>
        <end position="393"/>
    </location>
</feature>
<evidence type="ECO:0008006" key="5">
    <source>
        <dbReference type="Google" id="ProtNLM"/>
    </source>
</evidence>
<dbReference type="GeneID" id="70235495"/>
<comment type="similarity">
    <text evidence="1">Belongs to the SIP5 family.</text>
</comment>
<proteinExistence type="inferred from homology"/>
<dbReference type="Proteomes" id="UP000769157">
    <property type="component" value="Unassembled WGS sequence"/>
</dbReference>
<feature type="region of interest" description="Disordered" evidence="2">
    <location>
        <begin position="441"/>
        <end position="464"/>
    </location>
</feature>
<gene>
    <name evidence="3" type="ORF">OGAPHI_003530</name>
</gene>
<dbReference type="InterPro" id="IPR039301">
    <property type="entry name" value="Sip5/DA2"/>
</dbReference>